<dbReference type="GeneID" id="26644353"/>
<evidence type="ECO:0000313" key="1">
    <source>
        <dbReference type="EMBL" id="AJP61348.1"/>
    </source>
</evidence>
<dbReference type="OrthoDB" id="38787at10239"/>
<keyword evidence="2" id="KW-1185">Reference proteome</keyword>
<evidence type="ECO:0008006" key="3">
    <source>
        <dbReference type="Google" id="ProtNLM"/>
    </source>
</evidence>
<dbReference type="RefSeq" id="YP_009218242.1">
    <property type="nucleotide sequence ID" value="NC_029009.1"/>
</dbReference>
<protein>
    <recommendedName>
        <fullName evidence="3">DUF5405 domain-containing protein</fullName>
    </recommendedName>
</protein>
<reference evidence="1 2" key="1">
    <citation type="journal article" date="2015" name="Appl. Environ. Microbiol.">
        <title>Targeting Enterococcus faecalis Biofilms with Phage Therapy.</title>
        <authorList>
            <person name="Khalifa L."/>
            <person name="Brosh Y."/>
            <person name="Gelman D."/>
            <person name="Coppenhagen-Glazer S."/>
            <person name="Beyth S."/>
            <person name="Poradosu-Cohen R."/>
            <person name="Que Y.A."/>
            <person name="Beyth N."/>
            <person name="Hazan R."/>
        </authorList>
    </citation>
    <scope>NUCLEOTIDE SEQUENCE [LARGE SCALE GENOMIC DNA]</scope>
</reference>
<dbReference type="Proteomes" id="UP000032402">
    <property type="component" value="Segment"/>
</dbReference>
<dbReference type="EMBL" id="KP339049">
    <property type="protein sequence ID" value="AJP61348.1"/>
    <property type="molecule type" value="Genomic_DNA"/>
</dbReference>
<dbReference type="KEGG" id="vg:26644353"/>
<proteinExistence type="predicted"/>
<name>A0A0C5K8Q0_9CAUD</name>
<evidence type="ECO:0000313" key="2">
    <source>
        <dbReference type="Proteomes" id="UP000032402"/>
    </source>
</evidence>
<sequence length="98" mass="11311">MLNMKVLDYRITSDADNVTVKRVVRNDKGEITYDKKGNENVALVGYQTNLTKALHMIQRHWVLGGNGKEITTIREYQEAIEEITEIAKRELDLDEAFK</sequence>
<organism evidence="1 2">
    <name type="scientific">Enterococcus phage EFDG1</name>
    <dbReference type="NCBI Taxonomy" id="1597976"/>
    <lineage>
        <taxon>Viruses</taxon>
        <taxon>Duplodnaviria</taxon>
        <taxon>Heunggongvirae</taxon>
        <taxon>Uroviricota</taxon>
        <taxon>Caudoviricetes</taxon>
        <taxon>Herelleviridae</taxon>
        <taxon>Brockvirinae</taxon>
        <taxon>Schiekvirus</taxon>
        <taxon>Schiekvirus EFDG1</taxon>
    </lineage>
</organism>
<accession>A0A0C5K8Q0</accession>